<evidence type="ECO:0000259" key="4">
    <source>
        <dbReference type="PROSITE" id="PS01124"/>
    </source>
</evidence>
<keyword evidence="7" id="KW-1185">Reference proteome</keyword>
<dbReference type="Proteomes" id="UP000502248">
    <property type="component" value="Chromosome"/>
</dbReference>
<dbReference type="SMART" id="SM00342">
    <property type="entry name" value="HTH_ARAC"/>
    <property type="match status" value="1"/>
</dbReference>
<dbReference type="PANTHER" id="PTHR43280">
    <property type="entry name" value="ARAC-FAMILY TRANSCRIPTIONAL REGULATOR"/>
    <property type="match status" value="1"/>
</dbReference>
<dbReference type="PROSITE" id="PS01124">
    <property type="entry name" value="HTH_ARAC_FAMILY_2"/>
    <property type="match status" value="1"/>
</dbReference>
<dbReference type="SUPFAM" id="SSF53807">
    <property type="entry name" value="Helical backbone' metal receptor"/>
    <property type="match status" value="1"/>
</dbReference>
<dbReference type="RefSeq" id="WP_169282206.1">
    <property type="nucleotide sequence ID" value="NZ_CP051680.1"/>
</dbReference>
<dbReference type="Gene3D" id="1.10.10.60">
    <property type="entry name" value="Homeodomain-like"/>
    <property type="match status" value="2"/>
</dbReference>
<keyword evidence="3" id="KW-0804">Transcription</keyword>
<dbReference type="PANTHER" id="PTHR43280:SF28">
    <property type="entry name" value="HTH-TYPE TRANSCRIPTIONAL ACTIVATOR RHAS"/>
    <property type="match status" value="1"/>
</dbReference>
<dbReference type="Pfam" id="PF12833">
    <property type="entry name" value="HTH_18"/>
    <property type="match status" value="1"/>
</dbReference>
<dbReference type="InterPro" id="IPR018060">
    <property type="entry name" value="HTH_AraC"/>
</dbReference>
<reference evidence="6 7" key="1">
    <citation type="submission" date="2020-04" db="EMBL/GenBank/DDBJ databases">
        <title>Genome sequencing of novel species.</title>
        <authorList>
            <person name="Heo J."/>
            <person name="Kim S.-J."/>
            <person name="Kim J.-S."/>
            <person name="Hong S.-B."/>
            <person name="Kwon S.-W."/>
        </authorList>
    </citation>
    <scope>NUCLEOTIDE SEQUENCE [LARGE SCALE GENOMIC DNA]</scope>
    <source>
        <strain evidence="6 7">MFER-1</strain>
    </source>
</reference>
<feature type="domain" description="HTH araC/xylS-type" evidence="4">
    <location>
        <begin position="173"/>
        <end position="270"/>
    </location>
</feature>
<dbReference type="GO" id="GO:0043565">
    <property type="term" value="F:sequence-specific DNA binding"/>
    <property type="evidence" value="ECO:0007669"/>
    <property type="project" value="InterPro"/>
</dbReference>
<evidence type="ECO:0000256" key="2">
    <source>
        <dbReference type="ARBA" id="ARBA00023125"/>
    </source>
</evidence>
<dbReference type="Gene3D" id="3.40.50.1980">
    <property type="entry name" value="Nitrogenase molybdenum iron protein domain"/>
    <property type="match status" value="2"/>
</dbReference>
<protein>
    <submittedName>
        <fullName evidence="6">AraC family transcriptional regulator</fullName>
    </submittedName>
</protein>
<gene>
    <name evidence="6" type="ORF">HH215_24105</name>
</gene>
<evidence type="ECO:0000259" key="5">
    <source>
        <dbReference type="PROSITE" id="PS50983"/>
    </source>
</evidence>
<dbReference type="PROSITE" id="PS50983">
    <property type="entry name" value="FE_B12_PBP"/>
    <property type="match status" value="1"/>
</dbReference>
<keyword evidence="1" id="KW-0805">Transcription regulation</keyword>
<dbReference type="GO" id="GO:0003700">
    <property type="term" value="F:DNA-binding transcription factor activity"/>
    <property type="evidence" value="ECO:0007669"/>
    <property type="project" value="InterPro"/>
</dbReference>
<accession>A0A7Z2ZNC6</accession>
<dbReference type="InterPro" id="IPR002491">
    <property type="entry name" value="ABC_transptr_periplasmic_BD"/>
</dbReference>
<evidence type="ECO:0000256" key="1">
    <source>
        <dbReference type="ARBA" id="ARBA00023015"/>
    </source>
</evidence>
<dbReference type="SUPFAM" id="SSF46689">
    <property type="entry name" value="Homeodomain-like"/>
    <property type="match status" value="2"/>
</dbReference>
<feature type="domain" description="Fe/B12 periplasmic-binding" evidence="5">
    <location>
        <begin position="274"/>
        <end position="536"/>
    </location>
</feature>
<keyword evidence="2" id="KW-0238">DNA-binding</keyword>
<dbReference type="KEGG" id="cheb:HH215_24105"/>
<organism evidence="6 7">
    <name type="scientific">Cohnella herbarum</name>
    <dbReference type="NCBI Taxonomy" id="2728023"/>
    <lineage>
        <taxon>Bacteria</taxon>
        <taxon>Bacillati</taxon>
        <taxon>Bacillota</taxon>
        <taxon>Bacilli</taxon>
        <taxon>Bacillales</taxon>
        <taxon>Paenibacillaceae</taxon>
        <taxon>Cohnella</taxon>
    </lineage>
</organism>
<name>A0A7Z2ZNC6_9BACL</name>
<dbReference type="EMBL" id="CP051680">
    <property type="protein sequence ID" value="QJD85954.1"/>
    <property type="molecule type" value="Genomic_DNA"/>
</dbReference>
<dbReference type="AlphaFoldDB" id="A0A7Z2ZNC6"/>
<evidence type="ECO:0000256" key="3">
    <source>
        <dbReference type="ARBA" id="ARBA00023163"/>
    </source>
</evidence>
<dbReference type="Pfam" id="PF01497">
    <property type="entry name" value="Peripla_BP_2"/>
    <property type="match status" value="1"/>
</dbReference>
<sequence length="536" mass="62090">MAHDCEQVAEMSDGDTLGNVWFQLKESIRLRENKAFRIVYPSAPAYMLIVPGQSCGQIVIDGMLYPLHANAAYFITPGQRVETQYEFDGQYLQYRFLFDVLGSEEDVRRSAAWLVERRKSSAPADSRLLTLCEKTVEGWRIAAPVERLAGQAGFLELLHLLFKKQGDHGEALERAYAYLKHHYRETITVDDLAGKVGMSRYYFMRSFKERFGQSAIEYLTELRTNEAKQLMEAGTSLRGVAEAVGYKDPLYFSSQFKKQVGISPRSYIASRKCRTAAYSWPNIGQLLTLGIIPYAAPIDQSWSDDYRRKYRFDVKVPLSHDYDFNRKALLRARPDRIVALDEMIVEEEKEKLKTIAPTLFLKWHEESWKAHLIQTARFMEREKEGERWLIRYEEQAAEARRIVPPSLRQGRLLILNISARGMQVWGKRAGTVLYDDLQIHYAAGVEHIPFTEFVTASGLKAFDADALLVTVMKDRQSQTEWERLQHTEEWGRLRAVRNRNVCLGFDRNWLQEPILEYTANRQEQLLQDLIMSFRAP</sequence>
<dbReference type="InterPro" id="IPR009057">
    <property type="entry name" value="Homeodomain-like_sf"/>
</dbReference>
<evidence type="ECO:0000313" key="7">
    <source>
        <dbReference type="Proteomes" id="UP000502248"/>
    </source>
</evidence>
<proteinExistence type="predicted"/>
<evidence type="ECO:0000313" key="6">
    <source>
        <dbReference type="EMBL" id="QJD85954.1"/>
    </source>
</evidence>